<dbReference type="Proteomes" id="UP000247498">
    <property type="component" value="Unassembled WGS sequence"/>
</dbReference>
<evidence type="ECO:0000313" key="5">
    <source>
        <dbReference type="Proteomes" id="UP000247498"/>
    </source>
</evidence>
<evidence type="ECO:0000313" key="4">
    <source>
        <dbReference type="EMBL" id="GBF96609.1"/>
    </source>
</evidence>
<feature type="binding site" evidence="3">
    <location>
        <position position="218"/>
    </location>
    <ligand>
        <name>3'-phosphoadenylyl sulfate</name>
        <dbReference type="ChEBI" id="CHEBI:58339"/>
    </ligand>
</feature>
<sequence length="410" mass="46076">MADAGRGRTQAVAALLVVLAAGVLVLLARAGPGALSAALFASARPLEHGSLRRHGGPAPLSRHGLSLSARLFVLSKCKTFACLRTVNALPAGGAKFNFPHAMIIGFPKCATTSLWNYLVLHPQGIRSRPKEPHYFTRCRNESFFPLPEGSKRWACNSTEDYYVRMHLSLAVAVKTRLQRAVIEGSTGYAGGHNGASVASIAADIRRAMPWVKLIVAMREPISQMISLMVHHAEQLSRPPEQRDYWMVETWEDLCLEAYIRGNATMVECVRGALQTRPSYADGFSMWLGVGWPWEQVHPVQYEKLVAPDTGRRTLDDVQRFLGFDPKLGAEWLPRNNSRRDMVNPNGWPMRRKDMEELIELVRPNADRIAWELQRRGYVTTMDDWLQPWREAWDRNLATCSPKGDCKYVLT</sequence>
<proteinExistence type="predicted"/>
<keyword evidence="1" id="KW-0808">Transferase</keyword>
<evidence type="ECO:0008006" key="6">
    <source>
        <dbReference type="Google" id="ProtNLM"/>
    </source>
</evidence>
<dbReference type="Gene3D" id="3.40.50.300">
    <property type="entry name" value="P-loop containing nucleotide triphosphate hydrolases"/>
    <property type="match status" value="1"/>
</dbReference>
<dbReference type="PANTHER" id="PTHR10605">
    <property type="entry name" value="HEPARAN SULFATE SULFOTRANSFERASE"/>
    <property type="match status" value="1"/>
</dbReference>
<organism evidence="4 5">
    <name type="scientific">Raphidocelis subcapitata</name>
    <dbReference type="NCBI Taxonomy" id="307507"/>
    <lineage>
        <taxon>Eukaryota</taxon>
        <taxon>Viridiplantae</taxon>
        <taxon>Chlorophyta</taxon>
        <taxon>core chlorophytes</taxon>
        <taxon>Chlorophyceae</taxon>
        <taxon>CS clade</taxon>
        <taxon>Sphaeropleales</taxon>
        <taxon>Selenastraceae</taxon>
        <taxon>Raphidocelis</taxon>
    </lineage>
</organism>
<evidence type="ECO:0000256" key="2">
    <source>
        <dbReference type="PIRSR" id="PIRSR637359-1"/>
    </source>
</evidence>
<dbReference type="InterPro" id="IPR037359">
    <property type="entry name" value="NST/OST"/>
</dbReference>
<evidence type="ECO:0000256" key="1">
    <source>
        <dbReference type="ARBA" id="ARBA00022679"/>
    </source>
</evidence>
<protein>
    <recommendedName>
        <fullName evidence="6">Sulfotransferase</fullName>
    </recommendedName>
</protein>
<dbReference type="PANTHER" id="PTHR10605:SF56">
    <property type="entry name" value="BIFUNCTIONAL HEPARAN SULFATE N-DEACETYLASE_N-SULFOTRANSFERASE"/>
    <property type="match status" value="1"/>
</dbReference>
<dbReference type="GO" id="GO:0008146">
    <property type="term" value="F:sulfotransferase activity"/>
    <property type="evidence" value="ECO:0007669"/>
    <property type="project" value="InterPro"/>
</dbReference>
<keyword evidence="5" id="KW-1185">Reference proteome</keyword>
<feature type="active site" description="For sulfotransferase activity" evidence="2">
    <location>
        <position position="108"/>
    </location>
</feature>
<accession>A0A2V0PAR0</accession>
<dbReference type="SUPFAM" id="SSF52540">
    <property type="entry name" value="P-loop containing nucleoside triphosphate hydrolases"/>
    <property type="match status" value="1"/>
</dbReference>
<reference evidence="4 5" key="1">
    <citation type="journal article" date="2018" name="Sci. Rep.">
        <title>Raphidocelis subcapitata (=Pseudokirchneriella subcapitata) provides an insight into genome evolution and environmental adaptations in the Sphaeropleales.</title>
        <authorList>
            <person name="Suzuki S."/>
            <person name="Yamaguchi H."/>
            <person name="Nakajima N."/>
            <person name="Kawachi M."/>
        </authorList>
    </citation>
    <scope>NUCLEOTIDE SEQUENCE [LARGE SCALE GENOMIC DNA]</scope>
    <source>
        <strain evidence="4 5">NIES-35</strain>
    </source>
</reference>
<dbReference type="EMBL" id="BDRX01000083">
    <property type="protein sequence ID" value="GBF96609.1"/>
    <property type="molecule type" value="Genomic_DNA"/>
</dbReference>
<evidence type="ECO:0000256" key="3">
    <source>
        <dbReference type="PIRSR" id="PIRSR637359-2"/>
    </source>
</evidence>
<name>A0A2V0PAR0_9CHLO</name>
<dbReference type="InParanoid" id="A0A2V0PAR0"/>
<dbReference type="InterPro" id="IPR027417">
    <property type="entry name" value="P-loop_NTPase"/>
</dbReference>
<comment type="caution">
    <text evidence="4">The sequence shown here is derived from an EMBL/GenBank/DDBJ whole genome shotgun (WGS) entry which is preliminary data.</text>
</comment>
<dbReference type="OrthoDB" id="411451at2759"/>
<gene>
    <name evidence="4" type="ORF">Rsub_09355</name>
</gene>
<dbReference type="AlphaFoldDB" id="A0A2V0PAR0"/>
<feature type="binding site" evidence="3">
    <location>
        <position position="226"/>
    </location>
    <ligand>
        <name>3'-phosphoadenylyl sulfate</name>
        <dbReference type="ChEBI" id="CHEBI:58339"/>
    </ligand>
</feature>